<reference evidence="2 3" key="1">
    <citation type="submission" date="2018-09" db="EMBL/GenBank/DDBJ databases">
        <title>Altererythrobacter spongiae sp. nov., isolated from a marine sponge.</title>
        <authorList>
            <person name="Zhuang L."/>
            <person name="Luo L."/>
        </authorList>
    </citation>
    <scope>NUCLEOTIDE SEQUENCE [LARGE SCALE GENOMIC DNA]</scope>
    <source>
        <strain evidence="2 3">HN-Y73</strain>
    </source>
</reference>
<sequence>MSDSQRKDIKEKVEVAEARNQSKALTLSERVGEKTIEGKDRFLRFAKDHPVALIGGGIVLGVAISALFPRSPTRRLGGKAAGLAVSAADLAMAYAVKARAAAKDAALDSGDLLEDMSDSLGDTASHLRRDAHYYADTALGSARSFSRDARKNLGRTLRKFR</sequence>
<comment type="caution">
    <text evidence="2">The sequence shown here is derived from an EMBL/GenBank/DDBJ whole genome shotgun (WGS) entry which is preliminary data.</text>
</comment>
<evidence type="ECO:0000313" key="3">
    <source>
        <dbReference type="Proteomes" id="UP000284395"/>
    </source>
</evidence>
<feature type="transmembrane region" description="Helical" evidence="1">
    <location>
        <begin position="51"/>
        <end position="68"/>
    </location>
</feature>
<accession>A0A420ECE8</accession>
<keyword evidence="1" id="KW-0812">Transmembrane</keyword>
<proteinExistence type="predicted"/>
<keyword evidence="1" id="KW-0472">Membrane</keyword>
<dbReference type="OrthoDB" id="7428389at2"/>
<evidence type="ECO:0000313" key="2">
    <source>
        <dbReference type="EMBL" id="RKF18360.1"/>
    </source>
</evidence>
<keyword evidence="3" id="KW-1185">Reference proteome</keyword>
<gene>
    <name evidence="2" type="ORF">D6851_14565</name>
</gene>
<evidence type="ECO:0000256" key="1">
    <source>
        <dbReference type="SAM" id="Phobius"/>
    </source>
</evidence>
<dbReference type="EMBL" id="RAPF01000009">
    <property type="protein sequence ID" value="RKF18360.1"/>
    <property type="molecule type" value="Genomic_DNA"/>
</dbReference>
<dbReference type="AlphaFoldDB" id="A0A420ECE8"/>
<dbReference type="RefSeq" id="WP_120325634.1">
    <property type="nucleotide sequence ID" value="NZ_RAPF01000009.1"/>
</dbReference>
<name>A0A420ECE8_9SPHN</name>
<organism evidence="2 3">
    <name type="scientific">Altericroceibacterium spongiae</name>
    <dbReference type="NCBI Taxonomy" id="2320269"/>
    <lineage>
        <taxon>Bacteria</taxon>
        <taxon>Pseudomonadati</taxon>
        <taxon>Pseudomonadota</taxon>
        <taxon>Alphaproteobacteria</taxon>
        <taxon>Sphingomonadales</taxon>
        <taxon>Erythrobacteraceae</taxon>
        <taxon>Altericroceibacterium</taxon>
    </lineage>
</organism>
<protein>
    <submittedName>
        <fullName evidence="2">Uncharacterized protein</fullName>
    </submittedName>
</protein>
<keyword evidence="1" id="KW-1133">Transmembrane helix</keyword>
<dbReference type="Proteomes" id="UP000284395">
    <property type="component" value="Unassembled WGS sequence"/>
</dbReference>